<keyword evidence="7 8" id="KW-0411">Iron-sulfur</keyword>
<dbReference type="InterPro" id="IPR026902">
    <property type="entry name" value="RnfC_N"/>
</dbReference>
<keyword evidence="6 8" id="KW-0408">Iron</keyword>
<evidence type="ECO:0000256" key="6">
    <source>
        <dbReference type="ARBA" id="ARBA00023004"/>
    </source>
</evidence>
<accession>D0L1N5</accession>
<dbReference type="PANTHER" id="PTHR43034:SF2">
    <property type="entry name" value="ION-TRANSLOCATING OXIDOREDUCTASE COMPLEX SUBUNIT C"/>
    <property type="match status" value="1"/>
</dbReference>
<dbReference type="GO" id="GO:0005886">
    <property type="term" value="C:plasma membrane"/>
    <property type="evidence" value="ECO:0007669"/>
    <property type="project" value="UniProtKB-SubCell"/>
</dbReference>
<keyword evidence="3 8" id="KW-0479">Metal-binding</keyword>
<comment type="cofactor">
    <cofactor evidence="8">
        <name>[4Fe-4S] cluster</name>
        <dbReference type="ChEBI" id="CHEBI:49883"/>
    </cofactor>
    <text evidence="8">Binds 2 [4Fe-4S] clusters per subunit.</text>
</comment>
<dbReference type="RefSeq" id="WP_012824641.1">
    <property type="nucleotide sequence ID" value="NC_013422.1"/>
</dbReference>
<evidence type="ECO:0000256" key="9">
    <source>
        <dbReference type="SAM" id="Coils"/>
    </source>
</evidence>
<feature type="binding site" evidence="8">
    <location>
        <position position="417"/>
    </location>
    <ligand>
        <name>[4Fe-4S] cluster</name>
        <dbReference type="ChEBI" id="CHEBI:49883"/>
        <label>2</label>
    </ligand>
</feature>
<evidence type="ECO:0000313" key="13">
    <source>
        <dbReference type="Proteomes" id="UP000009102"/>
    </source>
</evidence>
<evidence type="ECO:0000256" key="3">
    <source>
        <dbReference type="ARBA" id="ARBA00022723"/>
    </source>
</evidence>
<evidence type="ECO:0000256" key="8">
    <source>
        <dbReference type="HAMAP-Rule" id="MF_00461"/>
    </source>
</evidence>
<dbReference type="NCBIfam" id="NF003454">
    <property type="entry name" value="PRK05035.1"/>
    <property type="match status" value="1"/>
</dbReference>
<feature type="binding site" evidence="8">
    <location>
        <position position="388"/>
    </location>
    <ligand>
        <name>[4Fe-4S] cluster</name>
        <dbReference type="ChEBI" id="CHEBI:49883"/>
        <label>2</label>
    </ligand>
</feature>
<evidence type="ECO:0000256" key="4">
    <source>
        <dbReference type="ARBA" id="ARBA00022737"/>
    </source>
</evidence>
<dbReference type="InterPro" id="IPR037225">
    <property type="entry name" value="Nuo51_FMN-bd_sf"/>
</dbReference>
<feature type="binding site" evidence="8">
    <location>
        <position position="420"/>
    </location>
    <ligand>
        <name>[4Fe-4S] cluster</name>
        <dbReference type="ChEBI" id="CHEBI:49883"/>
        <label>2</label>
    </ligand>
</feature>
<dbReference type="Proteomes" id="UP000009102">
    <property type="component" value="Chromosome"/>
</dbReference>
<keyword evidence="8" id="KW-1003">Cell membrane</keyword>
<keyword evidence="4 8" id="KW-0677">Repeat</keyword>
<dbReference type="InterPro" id="IPR017896">
    <property type="entry name" value="4Fe4S_Fe-S-bd"/>
</dbReference>
<evidence type="ECO:0000256" key="1">
    <source>
        <dbReference type="ARBA" id="ARBA00022448"/>
    </source>
</evidence>
<protein>
    <recommendedName>
        <fullName evidence="8">Ion-translocating oxidoreductase complex subunit C</fullName>
        <ecNumber evidence="8">7.-.-.-</ecNumber>
    </recommendedName>
    <alternativeName>
        <fullName evidence="8">Rnf electron transport complex subunit C</fullName>
    </alternativeName>
</protein>
<dbReference type="SUPFAM" id="SSF46548">
    <property type="entry name" value="alpha-helical ferredoxin"/>
    <property type="match status" value="1"/>
</dbReference>
<feature type="compositionally biased region" description="Low complexity" evidence="10">
    <location>
        <begin position="490"/>
        <end position="506"/>
    </location>
</feature>
<feature type="binding site" evidence="8">
    <location>
        <position position="423"/>
    </location>
    <ligand>
        <name>[4Fe-4S] cluster</name>
        <dbReference type="ChEBI" id="CHEBI:49883"/>
        <label>2</label>
    </ligand>
</feature>
<evidence type="ECO:0000256" key="2">
    <source>
        <dbReference type="ARBA" id="ARBA00022485"/>
    </source>
</evidence>
<dbReference type="OrthoDB" id="9767754at2"/>
<feature type="domain" description="4Fe-4S ferredoxin-type" evidence="11">
    <location>
        <begin position="408"/>
        <end position="437"/>
    </location>
</feature>
<feature type="binding site" evidence="8">
    <location>
        <position position="381"/>
    </location>
    <ligand>
        <name>[4Fe-4S] cluster</name>
        <dbReference type="ChEBI" id="CHEBI:49883"/>
        <label>1</label>
    </ligand>
</feature>
<keyword evidence="13" id="KW-1185">Reference proteome</keyword>
<evidence type="ECO:0000259" key="11">
    <source>
        <dbReference type="PROSITE" id="PS51379"/>
    </source>
</evidence>
<dbReference type="InterPro" id="IPR010208">
    <property type="entry name" value="Ion_transpt_RnfC/RsxC"/>
</dbReference>
<evidence type="ECO:0000313" key="12">
    <source>
        <dbReference type="EMBL" id="ACX96608.1"/>
    </source>
</evidence>
<keyword evidence="2 8" id="KW-0004">4Fe-4S</keyword>
<dbReference type="HAMAP" id="MF_00461">
    <property type="entry name" value="RsxC_RnfC"/>
    <property type="match status" value="1"/>
</dbReference>
<dbReference type="NCBIfam" id="TIGR01945">
    <property type="entry name" value="rnfC"/>
    <property type="match status" value="1"/>
</dbReference>
<dbReference type="InterPro" id="IPR019554">
    <property type="entry name" value="Soluble_ligand-bd"/>
</dbReference>
<feature type="region of interest" description="Disordered" evidence="10">
    <location>
        <begin position="1"/>
        <end position="25"/>
    </location>
</feature>
<dbReference type="Pfam" id="PF12838">
    <property type="entry name" value="Fer4_7"/>
    <property type="match status" value="1"/>
</dbReference>
<dbReference type="GO" id="GO:0051539">
    <property type="term" value="F:4 iron, 4 sulfur cluster binding"/>
    <property type="evidence" value="ECO:0007669"/>
    <property type="project" value="UniProtKB-KW"/>
</dbReference>
<comment type="similarity">
    <text evidence="8">Belongs to the 4Fe4S bacterial-type ferredoxin family. RnfC subfamily.</text>
</comment>
<dbReference type="HOGENOM" id="CLU_010808_6_2_6"/>
<dbReference type="PANTHER" id="PTHR43034">
    <property type="entry name" value="ION-TRANSLOCATING OXIDOREDUCTASE COMPLEX SUBUNIT C"/>
    <property type="match status" value="1"/>
</dbReference>
<keyword evidence="9" id="KW-0175">Coiled coil</keyword>
<dbReference type="Pfam" id="PF01512">
    <property type="entry name" value="Complex1_51K"/>
    <property type="match status" value="1"/>
</dbReference>
<feature type="binding site" evidence="8">
    <location>
        <position position="384"/>
    </location>
    <ligand>
        <name>[4Fe-4S] cluster</name>
        <dbReference type="ChEBI" id="CHEBI:49883"/>
        <label>1</label>
    </ligand>
</feature>
<comment type="function">
    <text evidence="8">Part of a membrane-bound complex that couples electron transfer with translocation of ions across the membrane.</text>
</comment>
<dbReference type="GO" id="GO:0009055">
    <property type="term" value="F:electron transfer activity"/>
    <property type="evidence" value="ECO:0007669"/>
    <property type="project" value="InterPro"/>
</dbReference>
<dbReference type="AlphaFoldDB" id="D0L1N5"/>
<feature type="binding site" evidence="8">
    <location>
        <position position="378"/>
    </location>
    <ligand>
        <name>[4Fe-4S] cluster</name>
        <dbReference type="ChEBI" id="CHEBI:49883"/>
        <label>1</label>
    </ligand>
</feature>
<dbReference type="InterPro" id="IPR017900">
    <property type="entry name" value="4Fe4S_Fe_S_CS"/>
</dbReference>
<dbReference type="PROSITE" id="PS00198">
    <property type="entry name" value="4FE4S_FER_1"/>
    <property type="match status" value="1"/>
</dbReference>
<organism evidence="12 13">
    <name type="scientific">Halothiobacillus neapolitanus (strain ATCC 23641 / DSM 15147 / CIP 104769 / NCIMB 8539 / c2)</name>
    <name type="common">Thiobacillus neapolitanus</name>
    <dbReference type="NCBI Taxonomy" id="555778"/>
    <lineage>
        <taxon>Bacteria</taxon>
        <taxon>Pseudomonadati</taxon>
        <taxon>Pseudomonadota</taxon>
        <taxon>Gammaproteobacteria</taxon>
        <taxon>Chromatiales</taxon>
        <taxon>Halothiobacillaceae</taxon>
        <taxon>Halothiobacillus</taxon>
    </lineage>
</organism>
<dbReference type="Gene3D" id="3.40.50.11540">
    <property type="entry name" value="NADH-ubiquinone oxidoreductase 51kDa subunit"/>
    <property type="match status" value="1"/>
</dbReference>
<dbReference type="KEGG" id="hna:Hneap_1785"/>
<feature type="binding site" evidence="8">
    <location>
        <position position="427"/>
    </location>
    <ligand>
        <name>[4Fe-4S] cluster</name>
        <dbReference type="ChEBI" id="CHEBI:49883"/>
        <label>1</label>
    </ligand>
</feature>
<evidence type="ECO:0000256" key="7">
    <source>
        <dbReference type="ARBA" id="ARBA00023014"/>
    </source>
</evidence>
<feature type="coiled-coil region" evidence="9">
    <location>
        <begin position="454"/>
        <end position="488"/>
    </location>
</feature>
<evidence type="ECO:0000256" key="10">
    <source>
        <dbReference type="SAM" id="MobiDB-lite"/>
    </source>
</evidence>
<dbReference type="InterPro" id="IPR011538">
    <property type="entry name" value="Nuo51_FMN-bd"/>
</dbReference>
<dbReference type="EMBL" id="CP001801">
    <property type="protein sequence ID" value="ACX96608.1"/>
    <property type="molecule type" value="Genomic_DNA"/>
</dbReference>
<dbReference type="Gene3D" id="3.30.70.20">
    <property type="match status" value="1"/>
</dbReference>
<keyword evidence="8" id="KW-0997">Cell inner membrane</keyword>
<reference evidence="12 13" key="1">
    <citation type="submission" date="2009-10" db="EMBL/GenBank/DDBJ databases">
        <title>Complete sequence of Halothiobacillus neapolitanus c2.</title>
        <authorList>
            <consortium name="US DOE Joint Genome Institute"/>
            <person name="Lucas S."/>
            <person name="Copeland A."/>
            <person name="Lapidus A."/>
            <person name="Glavina del Rio T."/>
            <person name="Tice H."/>
            <person name="Bruce D."/>
            <person name="Goodwin L."/>
            <person name="Pitluck S."/>
            <person name="Davenport K."/>
            <person name="Brettin T."/>
            <person name="Detter J.C."/>
            <person name="Han C."/>
            <person name="Tapia R."/>
            <person name="Larimer F."/>
            <person name="Land M."/>
            <person name="Hauser L."/>
            <person name="Kyrpides N."/>
            <person name="Mikhailova N."/>
            <person name="Kerfeld C."/>
            <person name="Cannon G."/>
            <person name="Heinhort S."/>
        </authorList>
    </citation>
    <scope>NUCLEOTIDE SEQUENCE [LARGE SCALE GENOMIC DNA]</scope>
    <source>
        <strain evidence="13">ATCC 23641 / c2</strain>
    </source>
</reference>
<dbReference type="GO" id="GO:0046872">
    <property type="term" value="F:metal ion binding"/>
    <property type="evidence" value="ECO:0007669"/>
    <property type="project" value="UniProtKB-KW"/>
</dbReference>
<dbReference type="SUPFAM" id="SSF142019">
    <property type="entry name" value="Nqo1 FMN-binding domain-like"/>
    <property type="match status" value="1"/>
</dbReference>
<dbReference type="STRING" id="555778.Hneap_1785"/>
<keyword evidence="5 8" id="KW-0249">Electron transport</keyword>
<dbReference type="eggNOG" id="COG4656">
    <property type="taxonomic scope" value="Bacteria"/>
</dbReference>
<keyword evidence="8" id="KW-1278">Translocase</keyword>
<name>D0L1N5_HALNC</name>
<comment type="subunit">
    <text evidence="8">The complex is composed of six subunits: RnfA, RnfB, RnfC, RnfD, RnfE and RnfG.</text>
</comment>
<dbReference type="Pfam" id="PF10531">
    <property type="entry name" value="SLBB"/>
    <property type="match status" value="1"/>
</dbReference>
<evidence type="ECO:0000256" key="5">
    <source>
        <dbReference type="ARBA" id="ARBA00022982"/>
    </source>
</evidence>
<dbReference type="GO" id="GO:0022900">
    <property type="term" value="P:electron transport chain"/>
    <property type="evidence" value="ECO:0007669"/>
    <property type="project" value="UniProtKB-UniRule"/>
</dbReference>
<keyword evidence="1 8" id="KW-0813">Transport</keyword>
<feature type="region of interest" description="Disordered" evidence="10">
    <location>
        <begin position="490"/>
        <end position="567"/>
    </location>
</feature>
<feature type="compositionally biased region" description="Basic and acidic residues" evidence="10">
    <location>
        <begin position="537"/>
        <end position="547"/>
    </location>
</feature>
<dbReference type="Pfam" id="PF13375">
    <property type="entry name" value="RnfC_N"/>
    <property type="match status" value="1"/>
</dbReference>
<feature type="compositionally biased region" description="Polar residues" evidence="10">
    <location>
        <begin position="550"/>
        <end position="567"/>
    </location>
</feature>
<proteinExistence type="inferred from homology"/>
<dbReference type="PROSITE" id="PS51379">
    <property type="entry name" value="4FE4S_FER_2"/>
    <property type="match status" value="2"/>
</dbReference>
<comment type="subcellular location">
    <subcellularLocation>
        <location evidence="8">Cell inner membrane</location>
        <topology evidence="8">Peripheral membrane protein</topology>
    </subcellularLocation>
</comment>
<feature type="domain" description="4Fe-4S ferredoxin-type" evidence="11">
    <location>
        <begin position="369"/>
        <end position="398"/>
    </location>
</feature>
<dbReference type="EC" id="7.-.-.-" evidence="8"/>
<keyword evidence="8" id="KW-0472">Membrane</keyword>
<sequence>MSEMGQRPVPAPFTFHGGIHPPENKALTRDRPIRVMLLQSRYVLPLHMHIGAAARAVVKVGDRVGKGQVLAQATDFVSASVHAPTSGTIVDISPQPIAHPGGLSAPSIILEADGDDIWAERMTPWVDYQDISPAQLRGRLREAGIVGLGGAVFPTASKMATGQAAVRTLILNGAECEPYITCDDRLMREQPAEILRGAAIAMHMIGAERCLIGIEDNKPEALAALQSASRSDPRFEVYSVPTRYPAGGEKQLIKVLTNIEVPRGHRAIEYGLLCLNVATVVGIHRAVTLGEPMLDRIVTVTGEGIAQPENLQVRIGTLMSDVVAEAGGYRSEVDRLIMGGPMMGFALHGDEVPVVKATNCLLALRPQDRPAEPAPQPCIRCSLCAEACPADLLPQQLYWYARAKQFDRVVEYHLFDCIECGVCSAVCPSHLPLVDYYRYAKTEVWAREREKSKASQARERFEFRNERLERIKAEREAALNKKRQALAAKTAAATDDASAAPTASDAFGTHKPAPHGAEAPASKDAAVEAARARAKARREALDADRAAANEQPQVRSQQESISESDPP</sequence>
<gene>
    <name evidence="8" type="primary">rnfC</name>
    <name evidence="12" type="ordered locus">Hneap_1785</name>
</gene>